<name>A0ABU1Q2V0_9PSEU</name>
<dbReference type="RefSeq" id="WP_310310276.1">
    <property type="nucleotide sequence ID" value="NZ_BAAAXB010000001.1"/>
</dbReference>
<dbReference type="EMBL" id="JAVDSG010000001">
    <property type="protein sequence ID" value="MDR6597233.1"/>
    <property type="molecule type" value="Genomic_DNA"/>
</dbReference>
<reference evidence="1 2" key="1">
    <citation type="submission" date="2023-07" db="EMBL/GenBank/DDBJ databases">
        <title>Sequencing the genomes of 1000 actinobacteria strains.</title>
        <authorList>
            <person name="Klenk H.-P."/>
        </authorList>
    </citation>
    <scope>NUCLEOTIDE SEQUENCE [LARGE SCALE GENOMIC DNA]</scope>
    <source>
        <strain evidence="1 2">DSM 43749</strain>
    </source>
</reference>
<comment type="caution">
    <text evidence="1">The sequence shown here is derived from an EMBL/GenBank/DDBJ whole genome shotgun (WGS) entry which is preliminary data.</text>
</comment>
<protein>
    <submittedName>
        <fullName evidence="1">Uncharacterized protein</fullName>
    </submittedName>
</protein>
<keyword evidence="2" id="KW-1185">Reference proteome</keyword>
<accession>A0ABU1Q2V0</accession>
<sequence>MSAQSQQGGPTSLESYTFVIQHNDGQPQSVTLRPQKGELNFAFGTPERRAAIWKVAVARKGEVYVMERSTGQLLKTSLHKSGDWRVQWIAGNPTGHPVVADAIEKMGTRIIDQWERPVPKFEGYTPAFAIMTSGDQIMTADPGAIPKRDMVWLSPPEVDEVGFIMLAYMKPTGQTIELKGYLPLAAFMMDTGEVVMIMAAKRTMKPDEARSLIQLRERLDEARDQLIAAGKYNDRQTRALVVGAQSEEGIRYLVDARMSRL</sequence>
<evidence type="ECO:0000313" key="2">
    <source>
        <dbReference type="Proteomes" id="UP001268819"/>
    </source>
</evidence>
<dbReference type="Proteomes" id="UP001268819">
    <property type="component" value="Unassembled WGS sequence"/>
</dbReference>
<evidence type="ECO:0000313" key="1">
    <source>
        <dbReference type="EMBL" id="MDR6597233.1"/>
    </source>
</evidence>
<gene>
    <name evidence="1" type="ORF">J2S66_005617</name>
</gene>
<organism evidence="1 2">
    <name type="scientific">Saccharothrix longispora</name>
    <dbReference type="NCBI Taxonomy" id="33920"/>
    <lineage>
        <taxon>Bacteria</taxon>
        <taxon>Bacillati</taxon>
        <taxon>Actinomycetota</taxon>
        <taxon>Actinomycetes</taxon>
        <taxon>Pseudonocardiales</taxon>
        <taxon>Pseudonocardiaceae</taxon>
        <taxon>Saccharothrix</taxon>
    </lineage>
</organism>
<proteinExistence type="predicted"/>